<feature type="compositionally biased region" description="Low complexity" evidence="2">
    <location>
        <begin position="871"/>
        <end position="880"/>
    </location>
</feature>
<feature type="coiled-coil region" evidence="1">
    <location>
        <begin position="300"/>
        <end position="330"/>
    </location>
</feature>
<feature type="region of interest" description="Disordered" evidence="2">
    <location>
        <begin position="419"/>
        <end position="452"/>
    </location>
</feature>
<evidence type="ECO:0000313" key="3">
    <source>
        <dbReference type="EMBL" id="OLQ02494.1"/>
    </source>
</evidence>
<organism evidence="3 4">
    <name type="scientific">Symbiodinium microadriaticum</name>
    <name type="common">Dinoflagellate</name>
    <name type="synonym">Zooxanthella microadriatica</name>
    <dbReference type="NCBI Taxonomy" id="2951"/>
    <lineage>
        <taxon>Eukaryota</taxon>
        <taxon>Sar</taxon>
        <taxon>Alveolata</taxon>
        <taxon>Dinophyceae</taxon>
        <taxon>Suessiales</taxon>
        <taxon>Symbiodiniaceae</taxon>
        <taxon>Symbiodinium</taxon>
    </lineage>
</organism>
<accession>A0A1Q9E4Y1</accession>
<gene>
    <name evidence="3" type="ORF">AK812_SmicGene14665</name>
</gene>
<dbReference type="SUPFAM" id="SSF48403">
    <property type="entry name" value="Ankyrin repeat"/>
    <property type="match status" value="1"/>
</dbReference>
<dbReference type="SMART" id="SM00248">
    <property type="entry name" value="ANK"/>
    <property type="match status" value="2"/>
</dbReference>
<proteinExistence type="predicted"/>
<reference evidence="3 4" key="1">
    <citation type="submission" date="2016-02" db="EMBL/GenBank/DDBJ databases">
        <title>Genome analysis of coral dinoflagellate symbionts highlights evolutionary adaptations to a symbiotic lifestyle.</title>
        <authorList>
            <person name="Aranda M."/>
            <person name="Li Y."/>
            <person name="Liew Y.J."/>
            <person name="Baumgarten S."/>
            <person name="Simakov O."/>
            <person name="Wilson M."/>
            <person name="Piel J."/>
            <person name="Ashoor H."/>
            <person name="Bougouffa S."/>
            <person name="Bajic V.B."/>
            <person name="Ryu T."/>
            <person name="Ravasi T."/>
            <person name="Bayer T."/>
            <person name="Micklem G."/>
            <person name="Kim H."/>
            <person name="Bhak J."/>
            <person name="Lajeunesse T.C."/>
            <person name="Voolstra C.R."/>
        </authorList>
    </citation>
    <scope>NUCLEOTIDE SEQUENCE [LARGE SCALE GENOMIC DNA]</scope>
    <source>
        <strain evidence="3 4">CCMP2467</strain>
    </source>
</reference>
<evidence type="ECO:0000313" key="4">
    <source>
        <dbReference type="Proteomes" id="UP000186817"/>
    </source>
</evidence>
<dbReference type="SUPFAM" id="SSF48452">
    <property type="entry name" value="TPR-like"/>
    <property type="match status" value="1"/>
</dbReference>
<dbReference type="InterPro" id="IPR011990">
    <property type="entry name" value="TPR-like_helical_dom_sf"/>
</dbReference>
<dbReference type="PANTHER" id="PTHR46512:SF9">
    <property type="entry name" value="PEPTIDYLPROLYL ISOMERASE"/>
    <property type="match status" value="1"/>
</dbReference>
<evidence type="ECO:0000256" key="1">
    <source>
        <dbReference type="SAM" id="Coils"/>
    </source>
</evidence>
<dbReference type="InterPro" id="IPR002110">
    <property type="entry name" value="Ankyrin_rpt"/>
</dbReference>
<keyword evidence="1" id="KW-0175">Coiled coil</keyword>
<dbReference type="Gene3D" id="1.25.40.20">
    <property type="entry name" value="Ankyrin repeat-containing domain"/>
    <property type="match status" value="1"/>
</dbReference>
<dbReference type="Gene3D" id="1.25.40.10">
    <property type="entry name" value="Tetratricopeptide repeat domain"/>
    <property type="match status" value="1"/>
</dbReference>
<comment type="caution">
    <text evidence="3">The sequence shown here is derived from an EMBL/GenBank/DDBJ whole genome shotgun (WGS) entry which is preliminary data.</text>
</comment>
<dbReference type="InterPro" id="IPR050754">
    <property type="entry name" value="FKBP4/5/8-like"/>
</dbReference>
<dbReference type="OrthoDB" id="437080at2759"/>
<feature type="compositionally biased region" description="Basic and acidic residues" evidence="2">
    <location>
        <begin position="425"/>
        <end position="452"/>
    </location>
</feature>
<feature type="region of interest" description="Disordered" evidence="2">
    <location>
        <begin position="1"/>
        <end position="29"/>
    </location>
</feature>
<feature type="compositionally biased region" description="Basic and acidic residues" evidence="2">
    <location>
        <begin position="1414"/>
        <end position="1432"/>
    </location>
</feature>
<protein>
    <submittedName>
        <fullName evidence="3">Uncharacterized protein</fullName>
    </submittedName>
</protein>
<name>A0A1Q9E4Y1_SYMMI</name>
<dbReference type="InterPro" id="IPR036770">
    <property type="entry name" value="Ankyrin_rpt-contain_sf"/>
</dbReference>
<dbReference type="Proteomes" id="UP000186817">
    <property type="component" value="Unassembled WGS sequence"/>
</dbReference>
<feature type="compositionally biased region" description="Basic and acidic residues" evidence="2">
    <location>
        <begin position="523"/>
        <end position="538"/>
    </location>
</feature>
<sequence>MDALLTMSYSGWEEHEQKPRRSSRAGAVAGPGLAEKRGVGRCCCAIAGREVDPRAGALTELGGILSQVEQELSADLDGGSAVSDLQQCREVVRRQVRLEELRRVLDTVRRTGEIEPIRSAVHLPQDTECKELREELAALVPAKMSAEREAAEIKVAWKSDRIRIHQLQQELQMQAAAVSEAASSASAKPPGVQQSPLADIQLRVWQTRCASQEEDLQQCRSRCSEWEEESSAALGRCTHFEAYAMETAKAEAQLSLQTQILTERCIELQAKMDRSKVTQYDLFGQLEQLRIQNLEQHQRLEATLAKSEQLQQENRNLEASSAEIELQLAECMLCKPSCEPAAERDRVKDLHSLERRYAVSEAARDGCARRLKLLETQQEKLQHDLQVALTSKQELAEKHNCLRLECGNFESQLRLAEQDASSSAKHRDELAQEHWQHAKRASELLEKSQQQERAAEEFQRRFEEMEIALEAAILAKERMEARAVAAEGDMKELAEKHNCLRLECGNFESQLRLAEQDASSSAKHRDELAQEHWQHAKRASELLEKSQQQERAAEEFQRRFEEMEIALEAAILAKERMEARAVAAEGDMKDLETDMTEFGFLVYAGTVRDLHEWEFRAISVEADEGGLGTDILFSNRFSNEQGSKELCGFGTQVGGVPAKQPGEPMVFYLDRRKHWLRKLRQLHKTTDISEGVLTDLLFDNSGLSRNERLMVPTAMGGSTVTKDAEQVLTKMNSRIHTLEKRFTTKAKANGKPVNSEGAYGCGPRATGLTVESVKMADKVAGEGRRSETGGCPERALNRPRLYRRSTPRMQNLTRRQLDEYTFTKFEAPPSGKGSGSKQRLAGMVIGDELPWRACAGKTPPHIREALEKQAAEPAPANAAAHSGHFGEVSEKDRQRNQSAETPPPEMWLEEEAVLPEEYLELKGAIDVSGWGAVEWAGNYTLLHWAAATNHAGLCEHFLRLRADPLVRDDAGRTSLDYAVLHQHKDVAMVMINAVATSVQRPEASVVRTASVQEKAEMSGAQKMKSTACHCCQQLPSVMKEPASYRFVLLLRFTASLTASRVLRLKRSAESTSRGLNVNNCMAGEVGSDRLQRDEYGDIFEDYGFLKRAEAFKGEGNKAFAKERFEKALAEYDDALEQLLTIAYDKSIVIGKKKWNDIVVMRSTLHLNKSTCFYKLKDWQQSLDAALECLVGNHRDEMLFTDPHIRHKLKESERKSGHAGATLVEFRLPRITRAKAWFRASQCYGHLDFLDKAKDALAKALEACDDQGLIAEISQHSLRLDTLERLQKDKQKKQFAGFWDKFQDRGGYSEGKNDAQEWDKLKYWERFKHVEEYEERYSYVDQDQQQEDPKKGHAAELLHHLPPGAKWDSAVKGLTKKMYRSIDRSFEEYLEKKSAGQVEEASVTEEPGQSPRIEVPPEPKDVVPPRPRRKEETPLAYSPRGARPGARSRAARSPSPLPNPREEYARHYNSYAKQEKAWQDKAAAEALDSEEEQELQEVLVAQLNTEMKAYRVDAQQFQPTKKLQWEENEHAYGLMAEELQHDDLVSIRDRLRSLTQLDAKMAEELMRLVHTPDLHLLTGTEIEDRWYDMLDEHGLAVNPELVDEEDHPIGQGLELLLEPPPSATAAMARLWPLLNGPSRNEGLPLATWRLLETPLRLPSDGVNWPVYMHCRHHLKTATVIAFPNHSFSDCILLPKWMSKNMLPLQLFIVLPLCIVETWLNCLSHIEVVRSVLSHLPLRQANLFMTIAGPLSKLARR</sequence>
<evidence type="ECO:0000256" key="2">
    <source>
        <dbReference type="SAM" id="MobiDB-lite"/>
    </source>
</evidence>
<feature type="compositionally biased region" description="Low complexity" evidence="2">
    <location>
        <begin position="1437"/>
        <end position="1453"/>
    </location>
</feature>
<feature type="region of interest" description="Disordered" evidence="2">
    <location>
        <begin position="868"/>
        <end position="906"/>
    </location>
</feature>
<dbReference type="PANTHER" id="PTHR46512">
    <property type="entry name" value="PEPTIDYLPROLYL ISOMERASE"/>
    <property type="match status" value="1"/>
</dbReference>
<feature type="region of interest" description="Disordered" evidence="2">
    <location>
        <begin position="518"/>
        <end position="538"/>
    </location>
</feature>
<keyword evidence="4" id="KW-1185">Reference proteome</keyword>
<feature type="coiled-coil region" evidence="1">
    <location>
        <begin position="539"/>
        <end position="594"/>
    </location>
</feature>
<feature type="region of interest" description="Disordered" evidence="2">
    <location>
        <begin position="1391"/>
        <end position="1461"/>
    </location>
</feature>
<dbReference type="EMBL" id="LSRX01000263">
    <property type="protein sequence ID" value="OLQ02494.1"/>
    <property type="molecule type" value="Genomic_DNA"/>
</dbReference>